<organism evidence="3 4">
    <name type="scientific">Fictibacillus arsenicus</name>
    <dbReference type="NCBI Taxonomy" id="255247"/>
    <lineage>
        <taxon>Bacteria</taxon>
        <taxon>Bacillati</taxon>
        <taxon>Bacillota</taxon>
        <taxon>Bacilli</taxon>
        <taxon>Bacillales</taxon>
        <taxon>Fictibacillaceae</taxon>
        <taxon>Fictibacillus</taxon>
    </lineage>
</organism>
<feature type="region of interest" description="Disordered" evidence="1">
    <location>
        <begin position="164"/>
        <end position="211"/>
    </location>
</feature>
<evidence type="ECO:0008006" key="5">
    <source>
        <dbReference type="Google" id="ProtNLM"/>
    </source>
</evidence>
<evidence type="ECO:0000256" key="1">
    <source>
        <dbReference type="SAM" id="MobiDB-lite"/>
    </source>
</evidence>
<dbReference type="InterPro" id="IPR014247">
    <property type="entry name" value="Spore_lipoprot_YhcN/YlaJ"/>
</dbReference>
<reference evidence="3 4" key="1">
    <citation type="submission" date="2016-11" db="EMBL/GenBank/DDBJ databases">
        <authorList>
            <person name="Jaros S."/>
            <person name="Januszkiewicz K."/>
            <person name="Wedrychowicz H."/>
        </authorList>
    </citation>
    <scope>NUCLEOTIDE SEQUENCE [LARGE SCALE GENOMIC DNA]</scope>
    <source>
        <strain evidence="3 4">Con a/3</strain>
    </source>
</reference>
<comment type="caution">
    <text evidence="3">The sequence shown here is derived from an EMBL/GenBank/DDBJ whole genome shotgun (WGS) entry which is preliminary data.</text>
</comment>
<feature type="chain" id="PRO_5038742298" description="YhcN/YlaJ family sporulation lipoprotein" evidence="2">
    <location>
        <begin position="22"/>
        <end position="211"/>
    </location>
</feature>
<dbReference type="InterPro" id="IPR019076">
    <property type="entry name" value="Spore_lipoprot_YhcN/YlaJ-like"/>
</dbReference>
<dbReference type="EMBL" id="MQMF01000002">
    <property type="protein sequence ID" value="OOE12071.1"/>
    <property type="molecule type" value="Genomic_DNA"/>
</dbReference>
<dbReference type="AlphaFoldDB" id="A0A1V3G6R8"/>
<evidence type="ECO:0000256" key="2">
    <source>
        <dbReference type="SAM" id="SignalP"/>
    </source>
</evidence>
<evidence type="ECO:0000313" key="3">
    <source>
        <dbReference type="EMBL" id="OOE12071.1"/>
    </source>
</evidence>
<accession>A0A1V3G6R8</accession>
<feature type="signal peptide" evidence="2">
    <location>
        <begin position="1"/>
        <end position="21"/>
    </location>
</feature>
<protein>
    <recommendedName>
        <fullName evidence="5">YhcN/YlaJ family sporulation lipoprotein</fullName>
    </recommendedName>
</protein>
<feature type="compositionally biased region" description="Basic and acidic residues" evidence="1">
    <location>
        <begin position="183"/>
        <end position="211"/>
    </location>
</feature>
<feature type="compositionally biased region" description="Polar residues" evidence="1">
    <location>
        <begin position="165"/>
        <end position="182"/>
    </location>
</feature>
<dbReference type="NCBIfam" id="TIGR02898">
    <property type="entry name" value="spore_YhcN_YlaJ"/>
    <property type="match status" value="1"/>
</dbReference>
<dbReference type="Pfam" id="PF09580">
    <property type="entry name" value="Spore_YhcN_YlaJ"/>
    <property type="match status" value="1"/>
</dbReference>
<dbReference type="OrthoDB" id="2381329at2"/>
<dbReference type="GO" id="GO:0030435">
    <property type="term" value="P:sporulation resulting in formation of a cellular spore"/>
    <property type="evidence" value="ECO:0007669"/>
    <property type="project" value="InterPro"/>
</dbReference>
<feature type="compositionally biased region" description="Polar residues" evidence="1">
    <location>
        <begin position="36"/>
        <end position="45"/>
    </location>
</feature>
<sequence length="211" mass="23047">MKTLRIVAVLSAIFVLFGCMNENNNDNAQQADKNTPRLTKVNQTAESKKPDQPKGSQEISRHLVGLATGIPGVEDATAVVLGPYAVVGIDVDRKLDNSRVGSIKYSVAEALKNDPNGKNAVVTADPDVVERLRQMGRQIRQGHPIGGIAKELAGIVGRLMPQVPHSLQTDKPSPTETNNSQLSEKEERQLKNDQQKQEKADKNQPQRLNES</sequence>
<dbReference type="Proteomes" id="UP000188597">
    <property type="component" value="Unassembled WGS sequence"/>
</dbReference>
<dbReference type="RefSeq" id="WP_077361538.1">
    <property type="nucleotide sequence ID" value="NZ_MQMF01000002.1"/>
</dbReference>
<keyword evidence="2" id="KW-0732">Signal</keyword>
<gene>
    <name evidence="3" type="ORF">UN64_08095</name>
</gene>
<feature type="region of interest" description="Disordered" evidence="1">
    <location>
        <begin position="26"/>
        <end position="58"/>
    </location>
</feature>
<name>A0A1V3G6R8_9BACL</name>
<proteinExistence type="predicted"/>
<evidence type="ECO:0000313" key="4">
    <source>
        <dbReference type="Proteomes" id="UP000188597"/>
    </source>
</evidence>
<dbReference type="PROSITE" id="PS51257">
    <property type="entry name" value="PROKAR_LIPOPROTEIN"/>
    <property type="match status" value="1"/>
</dbReference>